<proteinExistence type="predicted"/>
<organism evidence="1 2">
    <name type="scientific">Longivirga aurantiaca</name>
    <dbReference type="NCBI Taxonomy" id="1837743"/>
    <lineage>
        <taxon>Bacteria</taxon>
        <taxon>Bacillati</taxon>
        <taxon>Actinomycetota</taxon>
        <taxon>Actinomycetes</taxon>
        <taxon>Sporichthyales</taxon>
        <taxon>Sporichthyaceae</taxon>
        <taxon>Longivirga</taxon>
    </lineage>
</organism>
<protein>
    <submittedName>
        <fullName evidence="1">Uncharacterized protein</fullName>
    </submittedName>
</protein>
<accession>A0ABW1SYU8</accession>
<sequence>MLRPVEVCHEGRWLPATLMATRLEDDGWHGLVGFTHPSTREGFYRWVPESVLRDAEVVPPAAGTFVGRGSGT</sequence>
<keyword evidence="2" id="KW-1185">Reference proteome</keyword>
<comment type="caution">
    <text evidence="1">The sequence shown here is derived from an EMBL/GenBank/DDBJ whole genome shotgun (WGS) entry which is preliminary data.</text>
</comment>
<dbReference type="EMBL" id="JBHSTI010000008">
    <property type="protein sequence ID" value="MFC6236995.1"/>
    <property type="molecule type" value="Genomic_DNA"/>
</dbReference>
<dbReference type="RefSeq" id="WP_386764042.1">
    <property type="nucleotide sequence ID" value="NZ_JBHSTI010000008.1"/>
</dbReference>
<name>A0ABW1SYU8_9ACTN</name>
<gene>
    <name evidence="1" type="ORF">ACFQGU_03845</name>
</gene>
<evidence type="ECO:0000313" key="1">
    <source>
        <dbReference type="EMBL" id="MFC6236995.1"/>
    </source>
</evidence>
<dbReference type="Proteomes" id="UP001596138">
    <property type="component" value="Unassembled WGS sequence"/>
</dbReference>
<reference evidence="2" key="1">
    <citation type="journal article" date="2019" name="Int. J. Syst. Evol. Microbiol.">
        <title>The Global Catalogue of Microorganisms (GCM) 10K type strain sequencing project: providing services to taxonomists for standard genome sequencing and annotation.</title>
        <authorList>
            <consortium name="The Broad Institute Genomics Platform"/>
            <consortium name="The Broad Institute Genome Sequencing Center for Infectious Disease"/>
            <person name="Wu L."/>
            <person name="Ma J."/>
        </authorList>
    </citation>
    <scope>NUCLEOTIDE SEQUENCE [LARGE SCALE GENOMIC DNA]</scope>
    <source>
        <strain evidence="2">CGMCC 4.7317</strain>
    </source>
</reference>
<evidence type="ECO:0000313" key="2">
    <source>
        <dbReference type="Proteomes" id="UP001596138"/>
    </source>
</evidence>